<dbReference type="Proteomes" id="UP000243778">
    <property type="component" value="Unassembled WGS sequence"/>
</dbReference>
<evidence type="ECO:0000256" key="1">
    <source>
        <dbReference type="SAM" id="SignalP"/>
    </source>
</evidence>
<feature type="signal peptide" evidence="1">
    <location>
        <begin position="1"/>
        <end position="23"/>
    </location>
</feature>
<dbReference type="OrthoDB" id="9812424at2"/>
<dbReference type="InterPro" id="IPR011990">
    <property type="entry name" value="TPR-like_helical_dom_sf"/>
</dbReference>
<dbReference type="SUPFAM" id="SSF48452">
    <property type="entry name" value="TPR-like"/>
    <property type="match status" value="1"/>
</dbReference>
<organism evidence="2 3">
    <name type="scientific">Pseudomonas kuykendallii</name>
    <dbReference type="NCBI Taxonomy" id="1007099"/>
    <lineage>
        <taxon>Bacteria</taxon>
        <taxon>Pseudomonadati</taxon>
        <taxon>Pseudomonadota</taxon>
        <taxon>Gammaproteobacteria</taxon>
        <taxon>Pseudomonadales</taxon>
        <taxon>Pseudomonadaceae</taxon>
        <taxon>Pseudomonas</taxon>
    </lineage>
</organism>
<keyword evidence="1" id="KW-0732">Signal</keyword>
<sequence>MKTGSLTALAALLCLLGQTSAWALDQADSQRLLSIQQRWAEVQYNTPEKQKAAEFEKLAAQAQAFTQERPAAAEAWIWNGIVVSSWAGAEGGLGALGKAKQSKAMLEKALELEPKALQGSAYTSLAALYDRVPRWPIGFGDVDKADALLHDALRINPNGIDSLYFWGDHLYREGQYAEAKAALLQARQAAPRPGRELADEGRRRDIDALLKEIEPKLD</sequence>
<gene>
    <name evidence="2" type="ORF">SAMN05216287_4165</name>
</gene>
<protein>
    <submittedName>
        <fullName evidence="2">Uncharacterized protein</fullName>
    </submittedName>
</protein>
<accession>A0A1H3FV23</accession>
<dbReference type="AlphaFoldDB" id="A0A1H3FV23"/>
<proteinExistence type="predicted"/>
<dbReference type="STRING" id="1007099.SAMN05216287_4165"/>
<evidence type="ECO:0000313" key="2">
    <source>
        <dbReference type="EMBL" id="SDX94198.1"/>
    </source>
</evidence>
<dbReference type="Gene3D" id="1.25.40.10">
    <property type="entry name" value="Tetratricopeptide repeat domain"/>
    <property type="match status" value="1"/>
</dbReference>
<reference evidence="3" key="1">
    <citation type="submission" date="2016-10" db="EMBL/GenBank/DDBJ databases">
        <authorList>
            <person name="Varghese N."/>
            <person name="Submissions S."/>
        </authorList>
    </citation>
    <scope>NUCLEOTIDE SEQUENCE [LARGE SCALE GENOMIC DNA]</scope>
    <source>
        <strain evidence="3">NRRL B-59562</strain>
    </source>
</reference>
<keyword evidence="3" id="KW-1185">Reference proteome</keyword>
<feature type="chain" id="PRO_5017253617" evidence="1">
    <location>
        <begin position="24"/>
        <end position="218"/>
    </location>
</feature>
<evidence type="ECO:0000313" key="3">
    <source>
        <dbReference type="Proteomes" id="UP000243778"/>
    </source>
</evidence>
<dbReference type="RefSeq" id="WP_090231568.1">
    <property type="nucleotide sequence ID" value="NZ_FNNU01000008.1"/>
</dbReference>
<name>A0A1H3FV23_9PSED</name>
<dbReference type="EMBL" id="FNNU01000008">
    <property type="protein sequence ID" value="SDX94198.1"/>
    <property type="molecule type" value="Genomic_DNA"/>
</dbReference>